<keyword evidence="2" id="KW-1185">Reference proteome</keyword>
<proteinExistence type="predicted"/>
<gene>
    <name evidence="1" type="ORF">ONZ43_g631</name>
</gene>
<dbReference type="Proteomes" id="UP001153334">
    <property type="component" value="Unassembled WGS sequence"/>
</dbReference>
<reference evidence="1" key="1">
    <citation type="submission" date="2022-11" db="EMBL/GenBank/DDBJ databases">
        <title>Genome Sequence of Nemania bipapillata.</title>
        <authorList>
            <person name="Buettner E."/>
        </authorList>
    </citation>
    <scope>NUCLEOTIDE SEQUENCE</scope>
    <source>
        <strain evidence="1">CP14</strain>
    </source>
</reference>
<name>A0ACC2J7J1_9PEZI</name>
<sequence length="332" mass="36460">MPPTTKKGQALQPSAGPARTTTAKPSKKRKMDANLQKYYAVRAGNKPGVYLTWAECQEQTAGFRGASYKSFTSREDAEAYVAGRKTSAAADGEDKFYAVAVGREPGIYTDWDEASLAIKGWKAPKYKKFGTREEAIEFIRAHGNEEAQEWLLSEGAQPPSKKAKKTKTSGEPDGDILEDEPGVLRIFTDGSSLSNGRAGATAGVGVFFGEGDKRNVSERLEGETQTNQRAELTAVIRALERTKNNAKIRIFTDSKYTIDCSINWYKSWEKNNWKKPNGDDVLNQDLIKQIRALIEGRDHKGFATLFQWVKGHASSAGNLAADKLAVAGAKKK</sequence>
<protein>
    <submittedName>
        <fullName evidence="1">Uncharacterized protein</fullName>
    </submittedName>
</protein>
<evidence type="ECO:0000313" key="2">
    <source>
        <dbReference type="Proteomes" id="UP001153334"/>
    </source>
</evidence>
<accession>A0ACC2J7J1</accession>
<organism evidence="1 2">
    <name type="scientific">Nemania bipapillata</name>
    <dbReference type="NCBI Taxonomy" id="110536"/>
    <lineage>
        <taxon>Eukaryota</taxon>
        <taxon>Fungi</taxon>
        <taxon>Dikarya</taxon>
        <taxon>Ascomycota</taxon>
        <taxon>Pezizomycotina</taxon>
        <taxon>Sordariomycetes</taxon>
        <taxon>Xylariomycetidae</taxon>
        <taxon>Xylariales</taxon>
        <taxon>Xylariaceae</taxon>
        <taxon>Nemania</taxon>
    </lineage>
</organism>
<comment type="caution">
    <text evidence="1">The sequence shown here is derived from an EMBL/GenBank/DDBJ whole genome shotgun (WGS) entry which is preliminary data.</text>
</comment>
<dbReference type="EMBL" id="JAPESX010000086">
    <property type="protein sequence ID" value="KAJ8123424.1"/>
    <property type="molecule type" value="Genomic_DNA"/>
</dbReference>
<evidence type="ECO:0000313" key="1">
    <source>
        <dbReference type="EMBL" id="KAJ8123424.1"/>
    </source>
</evidence>